<dbReference type="GeneID" id="98659904"/>
<reference evidence="1 2" key="1">
    <citation type="submission" date="2021-10" db="EMBL/GenBank/DDBJ databases">
        <title>Anaerobic single-cell dispensing facilitates the cultivation of human gut bacteria.</title>
        <authorList>
            <person name="Afrizal A."/>
        </authorList>
    </citation>
    <scope>NUCLEOTIDE SEQUENCE [LARGE SCALE GENOMIC DNA]</scope>
    <source>
        <strain evidence="1 2">CLA-AA-H270</strain>
    </source>
</reference>
<dbReference type="Proteomes" id="UP001298753">
    <property type="component" value="Unassembled WGS sequence"/>
</dbReference>
<dbReference type="AlphaFoldDB" id="A0AAW4W6B5"/>
<dbReference type="InterPro" id="IPR021352">
    <property type="entry name" value="DUF2971"/>
</dbReference>
<comment type="caution">
    <text evidence="1">The sequence shown here is derived from an EMBL/GenBank/DDBJ whole genome shotgun (WGS) entry which is preliminary data.</text>
</comment>
<evidence type="ECO:0000313" key="1">
    <source>
        <dbReference type="EMBL" id="MCC2176670.1"/>
    </source>
</evidence>
<organism evidence="1 2">
    <name type="scientific">Agathobaculum butyriciproducens</name>
    <dbReference type="NCBI Taxonomy" id="1628085"/>
    <lineage>
        <taxon>Bacteria</taxon>
        <taxon>Bacillati</taxon>
        <taxon>Bacillota</taxon>
        <taxon>Clostridia</taxon>
        <taxon>Eubacteriales</taxon>
        <taxon>Butyricicoccaceae</taxon>
        <taxon>Agathobaculum</taxon>
    </lineage>
</organism>
<gene>
    <name evidence="1" type="ORF">LKD22_05970</name>
</gene>
<protein>
    <submittedName>
        <fullName evidence="1">DUF2971 domain-containing protein</fullName>
    </submittedName>
</protein>
<dbReference type="Pfam" id="PF11185">
    <property type="entry name" value="DUF2971"/>
    <property type="match status" value="1"/>
</dbReference>
<accession>A0AAW4W6B5</accession>
<keyword evidence="2" id="KW-1185">Reference proteome</keyword>
<dbReference type="EMBL" id="JAJEPX010000013">
    <property type="protein sequence ID" value="MCC2176670.1"/>
    <property type="molecule type" value="Genomic_DNA"/>
</dbReference>
<dbReference type="RefSeq" id="WP_227600536.1">
    <property type="nucleotide sequence ID" value="NZ_JAJEPX010000013.1"/>
</dbReference>
<name>A0AAW4W6B5_9FIRM</name>
<proteinExistence type="predicted"/>
<sequence>MSSLFKYFPATYIKDENGKERNYALESIKNNTLWASIPDEFNDLFECAFYYTEDDIFDFILLQYPEMIDWIDKARNNWIERNKIQSDYANMQDTMECIKKRFGITCFSQTDIELLMWGHYANSHKGICIEYDEEKINKCKIVKGYVSYVESLLRIKVFTKEALEKAGIAMMFMKSKRWEYEQEVRAIATPVKVGDLGTTWEAPIPKSIRLGVKADERLKAEIKDLCKEKGIELYQMERVPGQYAIEKIKIEL</sequence>
<evidence type="ECO:0000313" key="2">
    <source>
        <dbReference type="Proteomes" id="UP001298753"/>
    </source>
</evidence>